<evidence type="ECO:0000256" key="2">
    <source>
        <dbReference type="SAM" id="Phobius"/>
    </source>
</evidence>
<dbReference type="CDD" id="cd11614">
    <property type="entry name" value="SAF_CpaB_FlgA_like"/>
    <property type="match status" value="1"/>
</dbReference>
<keyword evidence="2" id="KW-0472">Membrane</keyword>
<dbReference type="EMBL" id="SSSM01000004">
    <property type="protein sequence ID" value="THG30706.1"/>
    <property type="molecule type" value="Genomic_DNA"/>
</dbReference>
<keyword evidence="6" id="KW-1185">Reference proteome</keyword>
<feature type="region of interest" description="Disordered" evidence="1">
    <location>
        <begin position="1"/>
        <end position="30"/>
    </location>
</feature>
<name>A0A4S4FN80_9MICO</name>
<evidence type="ECO:0000313" key="5">
    <source>
        <dbReference type="EMBL" id="THG31943.1"/>
    </source>
</evidence>
<dbReference type="Proteomes" id="UP000309133">
    <property type="component" value="Unassembled WGS sequence"/>
</dbReference>
<feature type="domain" description="SAF" evidence="3">
    <location>
        <begin position="67"/>
        <end position="130"/>
    </location>
</feature>
<gene>
    <name evidence="5" type="ORF">E6C64_07830</name>
    <name evidence="4" type="ORF">E6C64_08685</name>
</gene>
<evidence type="ECO:0000259" key="3">
    <source>
        <dbReference type="SMART" id="SM00858"/>
    </source>
</evidence>
<keyword evidence="2" id="KW-0812">Transmembrane</keyword>
<comment type="caution">
    <text evidence="4">The sequence shown here is derived from an EMBL/GenBank/DDBJ whole genome shotgun (WGS) entry which is preliminary data.</text>
</comment>
<evidence type="ECO:0000313" key="6">
    <source>
        <dbReference type="Proteomes" id="UP000309133"/>
    </source>
</evidence>
<dbReference type="SMART" id="SM00858">
    <property type="entry name" value="SAF"/>
    <property type="match status" value="1"/>
</dbReference>
<organism evidence="4 6">
    <name type="scientific">Naasia lichenicola</name>
    <dbReference type="NCBI Taxonomy" id="2565933"/>
    <lineage>
        <taxon>Bacteria</taxon>
        <taxon>Bacillati</taxon>
        <taxon>Actinomycetota</taxon>
        <taxon>Actinomycetes</taxon>
        <taxon>Micrococcales</taxon>
        <taxon>Microbacteriaceae</taxon>
        <taxon>Naasia</taxon>
    </lineage>
</organism>
<keyword evidence="2" id="KW-1133">Transmembrane helix</keyword>
<dbReference type="InterPro" id="IPR013974">
    <property type="entry name" value="SAF"/>
</dbReference>
<evidence type="ECO:0000313" key="4">
    <source>
        <dbReference type="EMBL" id="THG30706.1"/>
    </source>
</evidence>
<proteinExistence type="predicted"/>
<reference evidence="4 6" key="1">
    <citation type="submission" date="2019-04" db="EMBL/GenBank/DDBJ databases">
        <authorList>
            <person name="Jiang L."/>
        </authorList>
    </citation>
    <scope>NUCLEOTIDE SEQUENCE [LARGE SCALE GENOMIC DNA]</scope>
    <source>
        <strain evidence="4 6">YIM 131853</strain>
    </source>
</reference>
<feature type="transmembrane region" description="Helical" evidence="2">
    <location>
        <begin position="42"/>
        <end position="61"/>
    </location>
</feature>
<protein>
    <recommendedName>
        <fullName evidence="3">SAF domain-containing protein</fullName>
    </recommendedName>
</protein>
<dbReference type="EMBL" id="SSSM01000003">
    <property type="protein sequence ID" value="THG31943.1"/>
    <property type="molecule type" value="Genomic_DNA"/>
</dbReference>
<accession>A0A4S4FN80</accession>
<dbReference type="AlphaFoldDB" id="A0A4S4FN80"/>
<evidence type="ECO:0000256" key="1">
    <source>
        <dbReference type="SAM" id="MobiDB-lite"/>
    </source>
</evidence>
<sequence length="236" mass="23572">MAGGGNRAPGARPGRVVGSGAGSPRTGVGGASRPRFWLDVRFVLGILLVVGSVTGVVLVVGSAERTVAVYAAAEPLAAGDLVTADQLTTIEVRLGGADGRYLSDGDLPDGGVMVTRSVAAGELVPIAAVGAPTSIRDASIVIRTSSELPRGVDAGTVIDLWSAAEQENSGRYAPPAVLVGSATVVRIVEASGLILDADSHAVEVLVPKTAVARVLQAIANSDAISVVPVSQPLVAG</sequence>